<keyword evidence="2" id="KW-1185">Reference proteome</keyword>
<dbReference type="AlphaFoldDB" id="A0A7W9GGG5"/>
<dbReference type="EMBL" id="JACHMB010000001">
    <property type="protein sequence ID" value="MBB5783348.1"/>
    <property type="molecule type" value="Genomic_DNA"/>
</dbReference>
<protein>
    <submittedName>
        <fullName evidence="1">Uncharacterized protein</fullName>
    </submittedName>
</protein>
<accession>A0A7W9GGG5</accession>
<evidence type="ECO:0000313" key="1">
    <source>
        <dbReference type="EMBL" id="MBB5783348.1"/>
    </source>
</evidence>
<organism evidence="1 2">
    <name type="scientific">Nonomuraea jabiensis</name>
    <dbReference type="NCBI Taxonomy" id="882448"/>
    <lineage>
        <taxon>Bacteria</taxon>
        <taxon>Bacillati</taxon>
        <taxon>Actinomycetota</taxon>
        <taxon>Actinomycetes</taxon>
        <taxon>Streptosporangiales</taxon>
        <taxon>Streptosporangiaceae</taxon>
        <taxon>Nonomuraea</taxon>
    </lineage>
</organism>
<reference evidence="1 2" key="1">
    <citation type="submission" date="2020-08" db="EMBL/GenBank/DDBJ databases">
        <title>Sequencing the genomes of 1000 actinobacteria strains.</title>
        <authorList>
            <person name="Klenk H.-P."/>
        </authorList>
    </citation>
    <scope>NUCLEOTIDE SEQUENCE [LARGE SCALE GENOMIC DNA]</scope>
    <source>
        <strain evidence="1 2">DSM 45507</strain>
    </source>
</reference>
<dbReference type="Proteomes" id="UP000579153">
    <property type="component" value="Unassembled WGS sequence"/>
</dbReference>
<proteinExistence type="predicted"/>
<sequence length="376" mass="40338">MDNWFGLYYPHVHFRDERLLKVVALYLDGLFHFTNVSALDSLPRISRTELALADVGFLRPVVPDIGSIERTAERFAAALAEIDLTGYRVTSDNPVSAYDVDRALALWKVSPTLADLLLEAGTAQRIGRGRLAIDPGLAHAYLLTLGDEFAPELGAFPLADDPFDQATSGLTARRLVSGMSGAPLPLGGQEEQRCLLVNLAITTVVPRDLRACPVHKILKFRTRYSGERARFRQAVTRLIEEATHSDGITDAEVLAAHLRATYDNHLAPALTDLRRALGGLRVDTVLGAVNIQAAAPAAAATGLALLAVQPSARDAAIIGAGGLALGLWRSARQSGAERQKALAASPVSYLYHLQHSLAPLSLAEQARAAVARFAPP</sequence>
<gene>
    <name evidence="1" type="ORF">HD596_010104</name>
</gene>
<evidence type="ECO:0000313" key="2">
    <source>
        <dbReference type="Proteomes" id="UP000579153"/>
    </source>
</evidence>
<dbReference type="Pfam" id="PF19749">
    <property type="entry name" value="DUF6236"/>
    <property type="match status" value="1"/>
</dbReference>
<dbReference type="InterPro" id="IPR046203">
    <property type="entry name" value="DUF6236"/>
</dbReference>
<dbReference type="RefSeq" id="WP_185076298.1">
    <property type="nucleotide sequence ID" value="NZ_JACHMB010000001.1"/>
</dbReference>
<name>A0A7W9GGG5_9ACTN</name>
<comment type="caution">
    <text evidence="1">The sequence shown here is derived from an EMBL/GenBank/DDBJ whole genome shotgun (WGS) entry which is preliminary data.</text>
</comment>